<reference evidence="4 5" key="1">
    <citation type="submission" date="2020-11" db="EMBL/GenBank/DDBJ databases">
        <authorList>
            <person name="Wallbank WR R."/>
            <person name="Pardo Diaz C."/>
            <person name="Kozak K."/>
            <person name="Martin S."/>
            <person name="Jiggins C."/>
            <person name="Moest M."/>
            <person name="Warren A I."/>
            <person name="Generalovic N T."/>
            <person name="Byers J.R.P. K."/>
            <person name="Montejo-Kovacevich G."/>
            <person name="Yen C E."/>
        </authorList>
    </citation>
    <scope>NUCLEOTIDE SEQUENCE [LARGE SCALE GENOMIC DNA]</scope>
</reference>
<proteinExistence type="predicted"/>
<dbReference type="FunCoup" id="A0A7R8UQ39">
    <property type="interactions" value="19"/>
</dbReference>
<dbReference type="AlphaFoldDB" id="A0A7R8UQ39"/>
<dbReference type="Proteomes" id="UP000594454">
    <property type="component" value="Chromosome 3"/>
</dbReference>
<dbReference type="EMBL" id="LR899011">
    <property type="protein sequence ID" value="CAD7084933.1"/>
    <property type="molecule type" value="Genomic_DNA"/>
</dbReference>
<organism evidence="4 5">
    <name type="scientific">Hermetia illucens</name>
    <name type="common">Black soldier fly</name>
    <dbReference type="NCBI Taxonomy" id="343691"/>
    <lineage>
        <taxon>Eukaryota</taxon>
        <taxon>Metazoa</taxon>
        <taxon>Ecdysozoa</taxon>
        <taxon>Arthropoda</taxon>
        <taxon>Hexapoda</taxon>
        <taxon>Insecta</taxon>
        <taxon>Pterygota</taxon>
        <taxon>Neoptera</taxon>
        <taxon>Endopterygota</taxon>
        <taxon>Diptera</taxon>
        <taxon>Brachycera</taxon>
        <taxon>Stratiomyomorpha</taxon>
        <taxon>Stratiomyidae</taxon>
        <taxon>Hermetiinae</taxon>
        <taxon>Hermetia</taxon>
    </lineage>
</organism>
<keyword evidence="2" id="KW-0812">Transmembrane</keyword>
<evidence type="ECO:0000256" key="3">
    <source>
        <dbReference type="SAM" id="SignalP"/>
    </source>
</evidence>
<feature type="transmembrane region" description="Helical" evidence="2">
    <location>
        <begin position="219"/>
        <end position="239"/>
    </location>
</feature>
<keyword evidence="2" id="KW-1133">Transmembrane helix</keyword>
<feature type="signal peptide" evidence="3">
    <location>
        <begin position="1"/>
        <end position="22"/>
    </location>
</feature>
<dbReference type="InParanoid" id="A0A7R8UQ39"/>
<name>A0A7R8UQ39_HERIL</name>
<sequence length="281" mass="31499">MINAATLRLILAFLVIFNVANADNNESVKSEYLSEATSDESGKSLRAFDANPGERIGPFKNIFAGIFTNYKSTYLGNLTASEHQKDFRLEQETTVKPLTETPEKVKTSKKSKKHRKRKKKRVHTMGRKQPSDNEGVLKYEIGPDVNVTLDMSREVVSVNIDQEYVKDILAGNWLSDSNDGRKKKEKDGGVMMKVLPLFILPFLIQSSILPFLVAKLKLLLLKSIIVGKLAIFLLVVSAIKNSQKVATIEPIPTYFAAEHPSRRSEVFSGYRVEGRPSAWVN</sequence>
<evidence type="ECO:0000313" key="5">
    <source>
        <dbReference type="Proteomes" id="UP000594454"/>
    </source>
</evidence>
<accession>A0A7R8UQ39</accession>
<evidence type="ECO:0000313" key="4">
    <source>
        <dbReference type="EMBL" id="CAD7084933.1"/>
    </source>
</evidence>
<keyword evidence="5" id="KW-1185">Reference proteome</keyword>
<gene>
    <name evidence="4" type="ORF">HERILL_LOCUS7805</name>
</gene>
<feature type="transmembrane region" description="Helical" evidence="2">
    <location>
        <begin position="190"/>
        <end position="212"/>
    </location>
</feature>
<dbReference type="OMA" id="RIGPFKN"/>
<feature type="compositionally biased region" description="Basic residues" evidence="1">
    <location>
        <begin position="107"/>
        <end position="126"/>
    </location>
</feature>
<feature type="chain" id="PRO_5030933181" evidence="3">
    <location>
        <begin position="23"/>
        <end position="281"/>
    </location>
</feature>
<keyword evidence="3" id="KW-0732">Signal</keyword>
<feature type="region of interest" description="Disordered" evidence="1">
    <location>
        <begin position="89"/>
        <end position="134"/>
    </location>
</feature>
<evidence type="ECO:0000256" key="2">
    <source>
        <dbReference type="SAM" id="Phobius"/>
    </source>
</evidence>
<dbReference type="OrthoDB" id="6624538at2759"/>
<protein>
    <submittedName>
        <fullName evidence="4">Uncharacterized protein</fullName>
    </submittedName>
</protein>
<evidence type="ECO:0000256" key="1">
    <source>
        <dbReference type="SAM" id="MobiDB-lite"/>
    </source>
</evidence>
<keyword evidence="2" id="KW-0472">Membrane</keyword>